<dbReference type="AlphaFoldDB" id="X1U337"/>
<evidence type="ECO:0000313" key="2">
    <source>
        <dbReference type="EMBL" id="GAJ11953.1"/>
    </source>
</evidence>
<gene>
    <name evidence="2" type="ORF">S12H4_52936</name>
</gene>
<dbReference type="InterPro" id="IPR036974">
    <property type="entry name" value="PUA_sf"/>
</dbReference>
<name>X1U337_9ZZZZ</name>
<dbReference type="InterPro" id="IPR002478">
    <property type="entry name" value="PUA"/>
</dbReference>
<dbReference type="Pfam" id="PF01472">
    <property type="entry name" value="PUA"/>
    <property type="match status" value="1"/>
</dbReference>
<dbReference type="PROSITE" id="PS50890">
    <property type="entry name" value="PUA"/>
    <property type="match status" value="1"/>
</dbReference>
<dbReference type="SUPFAM" id="SSF88697">
    <property type="entry name" value="PUA domain-like"/>
    <property type="match status" value="1"/>
</dbReference>
<evidence type="ECO:0000259" key="1">
    <source>
        <dbReference type="Pfam" id="PF01472"/>
    </source>
</evidence>
<dbReference type="Gene3D" id="2.30.130.10">
    <property type="entry name" value="PUA domain"/>
    <property type="match status" value="1"/>
</dbReference>
<accession>X1U337</accession>
<protein>
    <recommendedName>
        <fullName evidence="1">PUA domain-containing protein</fullName>
    </recommendedName>
</protein>
<dbReference type="EMBL" id="BARW01033643">
    <property type="protein sequence ID" value="GAJ11953.1"/>
    <property type="molecule type" value="Genomic_DNA"/>
</dbReference>
<dbReference type="CDD" id="cd21157">
    <property type="entry name" value="PUA_G5K"/>
    <property type="match status" value="1"/>
</dbReference>
<organism evidence="2">
    <name type="scientific">marine sediment metagenome</name>
    <dbReference type="NCBI Taxonomy" id="412755"/>
    <lineage>
        <taxon>unclassified sequences</taxon>
        <taxon>metagenomes</taxon>
        <taxon>ecological metagenomes</taxon>
    </lineage>
</organism>
<reference evidence="2" key="1">
    <citation type="journal article" date="2014" name="Front. Microbiol.">
        <title>High frequency of phylogenetically diverse reductive dehalogenase-homologous genes in deep subseafloor sedimentary metagenomes.</title>
        <authorList>
            <person name="Kawai M."/>
            <person name="Futagami T."/>
            <person name="Toyoda A."/>
            <person name="Takaki Y."/>
            <person name="Nishi S."/>
            <person name="Hori S."/>
            <person name="Arai W."/>
            <person name="Tsubouchi T."/>
            <person name="Morono Y."/>
            <person name="Uchiyama I."/>
            <person name="Ito T."/>
            <person name="Fujiyama A."/>
            <person name="Inagaki F."/>
            <person name="Takami H."/>
        </authorList>
    </citation>
    <scope>NUCLEOTIDE SEQUENCE</scope>
    <source>
        <strain evidence="2">Expedition CK06-06</strain>
    </source>
</reference>
<sequence>MLNKGKSILAVGVVKVDGKFNKGDTLKVFSLDSKLIAKGISNFSSEDIEKIKGKNREKILSEFDTSMCSEVIHRDCLVVFKQ</sequence>
<feature type="domain" description="PUA" evidence="1">
    <location>
        <begin position="4"/>
        <end position="59"/>
    </location>
</feature>
<proteinExistence type="predicted"/>
<dbReference type="InterPro" id="IPR015947">
    <property type="entry name" value="PUA-like_sf"/>
</dbReference>
<dbReference type="GO" id="GO:0003723">
    <property type="term" value="F:RNA binding"/>
    <property type="evidence" value="ECO:0007669"/>
    <property type="project" value="InterPro"/>
</dbReference>
<comment type="caution">
    <text evidence="2">The sequence shown here is derived from an EMBL/GenBank/DDBJ whole genome shotgun (WGS) entry which is preliminary data.</text>
</comment>